<gene>
    <name evidence="2" type="ORF">EZS28_035506</name>
</gene>
<feature type="region of interest" description="Disordered" evidence="1">
    <location>
        <begin position="262"/>
        <end position="290"/>
    </location>
</feature>
<dbReference type="AlphaFoldDB" id="A0A5J4UEY5"/>
<feature type="region of interest" description="Disordered" evidence="1">
    <location>
        <begin position="343"/>
        <end position="382"/>
    </location>
</feature>
<proteinExistence type="predicted"/>
<protein>
    <submittedName>
        <fullName evidence="2">Uncharacterized protein</fullName>
    </submittedName>
</protein>
<sequence length="382" mass="43764">MSQSNLDSELLDCLLTLRAPANGPSPKKSLHGRIGVIVKFIARVRPLGVRRRQKGTPSSDTHAQTRNRGLLADLGFVPPTFYKDDPRFIEKLDAPKLYMFGKQMAFEDLTQRFPAMNNKFSKNETQQKMIYAQAAKTQEEQLRFFKEHGPKAWLIANRKLGQPAALLPRPSVPPSSTALKAQLNKKITLRVFKLHQQLKVQQTSQDTSKKAQAQETWCINLEFKYFQSIQITTKRQASQSTSLPLTPPQRWRISERNGQNNWSAQAFPDQHQQDGTQRFMEEDSRVKQPNKASHAYADRARAVSLAECVLIAEIHNIILDQPPSRYLIDAYLMCLTAGARLRHRQSNDNQRAQNRERRVEWNGTQSRMDKYEAPEDDDDLLG</sequence>
<name>A0A5J4UEY5_9EUKA</name>
<dbReference type="EMBL" id="SNRW01016828">
    <property type="protein sequence ID" value="KAA6368967.1"/>
    <property type="molecule type" value="Genomic_DNA"/>
</dbReference>
<evidence type="ECO:0000313" key="3">
    <source>
        <dbReference type="Proteomes" id="UP000324800"/>
    </source>
</evidence>
<comment type="caution">
    <text evidence="2">The sequence shown here is derived from an EMBL/GenBank/DDBJ whole genome shotgun (WGS) entry which is preliminary data.</text>
</comment>
<evidence type="ECO:0000256" key="1">
    <source>
        <dbReference type="SAM" id="MobiDB-lite"/>
    </source>
</evidence>
<organism evidence="2 3">
    <name type="scientific">Streblomastix strix</name>
    <dbReference type="NCBI Taxonomy" id="222440"/>
    <lineage>
        <taxon>Eukaryota</taxon>
        <taxon>Metamonada</taxon>
        <taxon>Preaxostyla</taxon>
        <taxon>Oxymonadida</taxon>
        <taxon>Streblomastigidae</taxon>
        <taxon>Streblomastix</taxon>
    </lineage>
</organism>
<reference evidence="2 3" key="1">
    <citation type="submission" date="2019-03" db="EMBL/GenBank/DDBJ databases">
        <title>Single cell metagenomics reveals metabolic interactions within the superorganism composed of flagellate Streblomastix strix and complex community of Bacteroidetes bacteria on its surface.</title>
        <authorList>
            <person name="Treitli S.C."/>
            <person name="Kolisko M."/>
            <person name="Husnik F."/>
            <person name="Keeling P."/>
            <person name="Hampl V."/>
        </authorList>
    </citation>
    <scope>NUCLEOTIDE SEQUENCE [LARGE SCALE GENOMIC DNA]</scope>
    <source>
        <strain evidence="2">ST1C</strain>
    </source>
</reference>
<evidence type="ECO:0000313" key="2">
    <source>
        <dbReference type="EMBL" id="KAA6368967.1"/>
    </source>
</evidence>
<dbReference type="Proteomes" id="UP000324800">
    <property type="component" value="Unassembled WGS sequence"/>
</dbReference>
<accession>A0A5J4UEY5</accession>